<organism evidence="2 3">
    <name type="scientific">Scyliorhinus torazame</name>
    <name type="common">Cloudy catshark</name>
    <name type="synonym">Catulus torazame</name>
    <dbReference type="NCBI Taxonomy" id="75743"/>
    <lineage>
        <taxon>Eukaryota</taxon>
        <taxon>Metazoa</taxon>
        <taxon>Chordata</taxon>
        <taxon>Craniata</taxon>
        <taxon>Vertebrata</taxon>
        <taxon>Chondrichthyes</taxon>
        <taxon>Elasmobranchii</taxon>
        <taxon>Galeomorphii</taxon>
        <taxon>Galeoidea</taxon>
        <taxon>Carcharhiniformes</taxon>
        <taxon>Scyliorhinidae</taxon>
        <taxon>Scyliorhinus</taxon>
    </lineage>
</organism>
<comment type="caution">
    <text evidence="2">The sequence shown here is derived from an EMBL/GenBank/DDBJ whole genome shotgun (WGS) entry which is preliminary data.</text>
</comment>
<protein>
    <submittedName>
        <fullName evidence="2">Uncharacterized protein</fullName>
    </submittedName>
</protein>
<accession>A0A401PQ10</accession>
<feature type="region of interest" description="Disordered" evidence="1">
    <location>
        <begin position="214"/>
        <end position="267"/>
    </location>
</feature>
<sequence>NRVYFTARPPGAAHLGKASNSVPNPETKLSQFELGCCSGSRGKIQLKLGPILTAVDISNKRIEDLIVSSHCDIGWLSKMEFASSHIYVSYPDNANQTELPGFNRNHPIGTVRNSTPGEDAGPHLYDPITASSTAAEDTKPVEASFYDPVEGGGPVYDNWTPEIAVIASKSVYDNMTGFSPSTGLHDQAISSPAAPNITTAERVYDVAEGSGSYIEKRKTSNSQTVQQPTKPPPLPAPLPPPLPPPRHRLGNNTNGPPPPLPPRPRNLKRVPDYVELIDSTPSKGFEHQALPTPCAPPLPDQTFLKQEKEELKGNTNVVLVNLGKLVNLKNVKPQKNAPVYCQSCSAAMSTFSKVQDLHAT</sequence>
<name>A0A401PQ10_SCYTO</name>
<reference evidence="2 3" key="1">
    <citation type="journal article" date="2018" name="Nat. Ecol. Evol.">
        <title>Shark genomes provide insights into elasmobranch evolution and the origin of vertebrates.</title>
        <authorList>
            <person name="Hara Y"/>
            <person name="Yamaguchi K"/>
            <person name="Onimaru K"/>
            <person name="Kadota M"/>
            <person name="Koyanagi M"/>
            <person name="Keeley SD"/>
            <person name="Tatsumi K"/>
            <person name="Tanaka K"/>
            <person name="Motone F"/>
            <person name="Kageyama Y"/>
            <person name="Nozu R"/>
            <person name="Adachi N"/>
            <person name="Nishimura O"/>
            <person name="Nakagawa R"/>
            <person name="Tanegashima C"/>
            <person name="Kiyatake I"/>
            <person name="Matsumoto R"/>
            <person name="Murakumo K"/>
            <person name="Nishida K"/>
            <person name="Terakita A"/>
            <person name="Kuratani S"/>
            <person name="Sato K"/>
            <person name="Hyodo S Kuraku.S."/>
        </authorList>
    </citation>
    <scope>NUCLEOTIDE SEQUENCE [LARGE SCALE GENOMIC DNA]</scope>
</reference>
<dbReference type="Proteomes" id="UP000288216">
    <property type="component" value="Unassembled WGS sequence"/>
</dbReference>
<dbReference type="AlphaFoldDB" id="A0A401PQ10"/>
<feature type="non-terminal residue" evidence="2">
    <location>
        <position position="360"/>
    </location>
</feature>
<gene>
    <name evidence="2" type="ORF">scyTo_0019738</name>
</gene>
<evidence type="ECO:0000256" key="1">
    <source>
        <dbReference type="SAM" id="MobiDB-lite"/>
    </source>
</evidence>
<evidence type="ECO:0000313" key="2">
    <source>
        <dbReference type="EMBL" id="GCB75205.1"/>
    </source>
</evidence>
<feature type="compositionally biased region" description="Pro residues" evidence="1">
    <location>
        <begin position="255"/>
        <end position="264"/>
    </location>
</feature>
<feature type="non-terminal residue" evidence="2">
    <location>
        <position position="1"/>
    </location>
</feature>
<evidence type="ECO:0000313" key="3">
    <source>
        <dbReference type="Proteomes" id="UP000288216"/>
    </source>
</evidence>
<keyword evidence="3" id="KW-1185">Reference proteome</keyword>
<dbReference type="STRING" id="75743.A0A401PQ10"/>
<dbReference type="EMBL" id="BFAA01014997">
    <property type="protein sequence ID" value="GCB75205.1"/>
    <property type="molecule type" value="Genomic_DNA"/>
</dbReference>
<dbReference type="OrthoDB" id="1724672at2759"/>
<proteinExistence type="predicted"/>
<feature type="compositionally biased region" description="Pro residues" evidence="1">
    <location>
        <begin position="229"/>
        <end position="244"/>
    </location>
</feature>